<accession>A0A2G5HT66</accession>
<evidence type="ECO:0000256" key="2">
    <source>
        <dbReference type="ARBA" id="ARBA00022692"/>
    </source>
</evidence>
<evidence type="ECO:0000256" key="4">
    <source>
        <dbReference type="ARBA" id="ARBA00023136"/>
    </source>
</evidence>
<dbReference type="Gene3D" id="1.20.58.340">
    <property type="entry name" value="Magnesium transport protein CorA, transmembrane region"/>
    <property type="match status" value="1"/>
</dbReference>
<gene>
    <name evidence="6" type="ORF">CB0940_10834</name>
</gene>
<feature type="transmembrane region" description="Helical" evidence="5">
    <location>
        <begin position="498"/>
        <end position="516"/>
    </location>
</feature>
<keyword evidence="4 5" id="KW-0472">Membrane</keyword>
<comment type="subcellular location">
    <subcellularLocation>
        <location evidence="1">Membrane</location>
        <topology evidence="1">Multi-pass membrane protein</topology>
    </subcellularLocation>
</comment>
<keyword evidence="3 5" id="KW-1133">Transmembrane helix</keyword>
<reference evidence="6 7" key="1">
    <citation type="submission" date="2015-10" db="EMBL/GenBank/DDBJ databases">
        <title>The cercosporin biosynthetic gene cluster was horizontally transferred to several fungal lineages and shown to be expanded in Cercospora beticola based on microsynteny with recipient genomes.</title>
        <authorList>
            <person name="De Jonge R."/>
            <person name="Ebert M.K."/>
            <person name="Suttle J.C."/>
            <person name="Jurick Ii W.M."/>
            <person name="Secor G.A."/>
            <person name="Thomma B.P."/>
            <person name="Van De Peer Y."/>
            <person name="Bolton M.D."/>
        </authorList>
    </citation>
    <scope>NUCLEOTIDE SEQUENCE [LARGE SCALE GENOMIC DNA]</scope>
    <source>
        <strain evidence="6 7">09-40</strain>
    </source>
</reference>
<evidence type="ECO:0000313" key="6">
    <source>
        <dbReference type="EMBL" id="PIA95725.1"/>
    </source>
</evidence>
<dbReference type="OrthoDB" id="3231000at2759"/>
<dbReference type="InterPro" id="IPR002523">
    <property type="entry name" value="MgTranspt_CorA/ZnTranspt_ZntB"/>
</dbReference>
<dbReference type="Proteomes" id="UP000230605">
    <property type="component" value="Chromosome 8"/>
</dbReference>
<protein>
    <submittedName>
        <fullName evidence="6">Uncharacterized protein</fullName>
    </submittedName>
</protein>
<evidence type="ECO:0000313" key="7">
    <source>
        <dbReference type="Proteomes" id="UP000230605"/>
    </source>
</evidence>
<feature type="transmembrane region" description="Helical" evidence="5">
    <location>
        <begin position="467"/>
        <end position="486"/>
    </location>
</feature>
<name>A0A2G5HT66_CERBT</name>
<organism evidence="6 7">
    <name type="scientific">Cercospora beticola</name>
    <name type="common">Sugarbeet leaf spot fungus</name>
    <dbReference type="NCBI Taxonomy" id="122368"/>
    <lineage>
        <taxon>Eukaryota</taxon>
        <taxon>Fungi</taxon>
        <taxon>Dikarya</taxon>
        <taxon>Ascomycota</taxon>
        <taxon>Pezizomycotina</taxon>
        <taxon>Dothideomycetes</taxon>
        <taxon>Dothideomycetidae</taxon>
        <taxon>Mycosphaerellales</taxon>
        <taxon>Mycosphaerellaceae</taxon>
        <taxon>Cercospora</taxon>
    </lineage>
</organism>
<dbReference type="EMBL" id="LKMD01000103">
    <property type="protein sequence ID" value="PIA95725.1"/>
    <property type="molecule type" value="Genomic_DNA"/>
</dbReference>
<evidence type="ECO:0000256" key="5">
    <source>
        <dbReference type="SAM" id="Phobius"/>
    </source>
</evidence>
<dbReference type="AlphaFoldDB" id="A0A2G5HT66"/>
<dbReference type="SUPFAM" id="SSF144083">
    <property type="entry name" value="Magnesium transport protein CorA, transmembrane region"/>
    <property type="match status" value="1"/>
</dbReference>
<dbReference type="GO" id="GO:0016020">
    <property type="term" value="C:membrane"/>
    <property type="evidence" value="ECO:0007669"/>
    <property type="project" value="UniProtKB-SubCell"/>
</dbReference>
<dbReference type="GO" id="GO:0046873">
    <property type="term" value="F:metal ion transmembrane transporter activity"/>
    <property type="evidence" value="ECO:0007669"/>
    <property type="project" value="InterPro"/>
</dbReference>
<dbReference type="Pfam" id="PF01544">
    <property type="entry name" value="CorA"/>
    <property type="match status" value="1"/>
</dbReference>
<comment type="caution">
    <text evidence="6">The sequence shown here is derived from an EMBL/GenBank/DDBJ whole genome shotgun (WGS) entry which is preliminary data.</text>
</comment>
<keyword evidence="2 5" id="KW-0812">Transmembrane</keyword>
<evidence type="ECO:0000256" key="3">
    <source>
        <dbReference type="ARBA" id="ARBA00022989"/>
    </source>
</evidence>
<dbReference type="InterPro" id="IPR045863">
    <property type="entry name" value="CorA_TM1_TM2"/>
</dbReference>
<evidence type="ECO:0000256" key="1">
    <source>
        <dbReference type="ARBA" id="ARBA00004141"/>
    </source>
</evidence>
<sequence>MEGSRSLLSRSAVGISADRHYADRVLSHSRCETVKTPHPGPHYWNLANYLCSAFDSLEIISDRERGSLSQPRPYARLHRLSARLSSSLNLAGAEDMQAIGTDELISGEENHVLFMQGHPSPSWLNAIGAKYRIDPEFWLQHLDFRASVGRPDHFSLPGLPSKRTHFIRLRSSTIGHRDLGARFVDQRAVDKLRDEAAQGMKKYFRALKRASGWQVGDMIVREFSVLDGRHSMFEQDISIFTKEIGHGWIAVIWSDCGTPVWGAPWYEGSFAATKWMPTVQYWPDIALEESRGVEVPAPPGSMVQSAQHLPYLGDQLKDTDLARRIPALALEGIFSHVAASESQVLNLLQTKIDSVRDPKRMVEEKNPTLLNLLHYQRIIERHLDRIKENLTAVEKFIESVPRTDVNETQKTTATVILKALLEDFAHLKTRAEYMLGQCNGGMTIIMNNAMLRESQRAIEQAATVTKLTKLAFVFIPLSFVCAFFGMNSREIDNGQLSIWVFFAVAMPIVLLSILMMQVEKQQIQRLAAKCRSMYKVTRNSEDATTTGPKQVDTFDLRTMSEPMV</sequence>
<proteinExistence type="predicted"/>